<evidence type="ECO:0000313" key="2">
    <source>
        <dbReference type="EMBL" id="CAG9331932.1"/>
    </source>
</evidence>
<gene>
    <name evidence="2" type="ORF">BSTOLATCC_MIC53989</name>
</gene>
<dbReference type="Gene3D" id="3.90.1140.10">
    <property type="entry name" value="Cyclic phosphodiesterase"/>
    <property type="match status" value="1"/>
</dbReference>
<dbReference type="GO" id="GO:0005829">
    <property type="term" value="C:cytosol"/>
    <property type="evidence" value="ECO:0007669"/>
    <property type="project" value="TreeGrafter"/>
</dbReference>
<comment type="caution">
    <text evidence="2">The sequence shown here is derived from an EMBL/GenBank/DDBJ whole genome shotgun (WGS) entry which is preliminary data.</text>
</comment>
<proteinExistence type="predicted"/>
<accession>A0AAU9K2G8</accession>
<reference evidence="2" key="1">
    <citation type="submission" date="2021-09" db="EMBL/GenBank/DDBJ databases">
        <authorList>
            <consortium name="AG Swart"/>
            <person name="Singh M."/>
            <person name="Singh A."/>
            <person name="Seah K."/>
            <person name="Emmerich C."/>
        </authorList>
    </citation>
    <scope>NUCLEOTIDE SEQUENCE</scope>
    <source>
        <strain evidence="2">ATCC30299</strain>
    </source>
</reference>
<dbReference type="GO" id="GO:0034237">
    <property type="term" value="F:protein kinase A regulatory subunit binding"/>
    <property type="evidence" value="ECO:0007669"/>
    <property type="project" value="TreeGrafter"/>
</dbReference>
<dbReference type="SUPFAM" id="SSF55144">
    <property type="entry name" value="LigT-like"/>
    <property type="match status" value="1"/>
</dbReference>
<keyword evidence="3" id="KW-1185">Reference proteome</keyword>
<dbReference type="Proteomes" id="UP001162131">
    <property type="component" value="Unassembled WGS sequence"/>
</dbReference>
<dbReference type="InterPro" id="IPR052641">
    <property type="entry name" value="AKAP7_isoform_gamma"/>
</dbReference>
<dbReference type="InterPro" id="IPR009097">
    <property type="entry name" value="Cyclic_Pdiesterase"/>
</dbReference>
<dbReference type="EMBL" id="CAJZBQ010000053">
    <property type="protein sequence ID" value="CAG9331932.1"/>
    <property type="molecule type" value="Genomic_DNA"/>
</dbReference>
<protein>
    <recommendedName>
        <fullName evidence="1">A-kinase anchor protein 7-like phosphoesterase domain-containing protein</fullName>
    </recommendedName>
</protein>
<dbReference type="InterPro" id="IPR019510">
    <property type="entry name" value="AKAP7-like_phosphoesterase"/>
</dbReference>
<dbReference type="GO" id="GO:0010738">
    <property type="term" value="P:regulation of protein kinase A signaling"/>
    <property type="evidence" value="ECO:0007669"/>
    <property type="project" value="TreeGrafter"/>
</dbReference>
<feature type="domain" description="A-kinase anchor protein 7-like phosphoesterase" evidence="1">
    <location>
        <begin position="318"/>
        <end position="519"/>
    </location>
</feature>
<evidence type="ECO:0000313" key="3">
    <source>
        <dbReference type="Proteomes" id="UP001162131"/>
    </source>
</evidence>
<name>A0AAU9K2G8_9CILI</name>
<dbReference type="Pfam" id="PF10469">
    <property type="entry name" value="AKAP7_NLS"/>
    <property type="match status" value="1"/>
</dbReference>
<sequence length="520" mass="59585">MAEESAVLISVGKRVYRKYPIVLQEPVQSKFQENNLMLLEEDDGEGEEEIVNLDVKDYEDLMQDLTKKYVVEEPKIESSIIETIFYDSQMNSYTLYNKLNNRQHFTIVIGACSLDRTEYQKRVESETHTVLKGNIKDLTVEIRGNSPEFVMNANEMILNFLNKTQASKPSEYNVINQKTRKLIMILKPSDLNPIQIEADEKEEEEKKEEEKETIEIEEYPELQMNWDNKWQGYKTNVKDLPQPCITLLLANKGQNIKNLKSKMRNNVEFLINKNTKVLEIIGYTKDQVKEGYANFIKLVKTDQKAMKSWGSGKKQKKFTHFFALSMENDPNIAKAQQEILTCRIGNFKNDWINTPNKFHLTLALMNLESTDQTVSLVNNNLDSIKRSLQGSPLSLTFDKVGFFGKPTAANVLTLELKQDAETDKMNQMNTALVKTLMDGGIISQEDLKKQNAKLVGGSVQKAQHLTLAKSENNQKMDISDVLARNFVFDIKVNLASIELLSMEKEEKNSSYPVVQTFSLI</sequence>
<evidence type="ECO:0000259" key="1">
    <source>
        <dbReference type="Pfam" id="PF10469"/>
    </source>
</evidence>
<dbReference type="PANTHER" id="PTHR15934:SF2">
    <property type="entry name" value="A-KINASE ANCHOR PROTEIN 7-LIKE PHOSPHOESTERASE DOMAIN-CONTAINING PROTEIN"/>
    <property type="match status" value="1"/>
</dbReference>
<organism evidence="2 3">
    <name type="scientific">Blepharisma stoltei</name>
    <dbReference type="NCBI Taxonomy" id="1481888"/>
    <lineage>
        <taxon>Eukaryota</taxon>
        <taxon>Sar</taxon>
        <taxon>Alveolata</taxon>
        <taxon>Ciliophora</taxon>
        <taxon>Postciliodesmatophora</taxon>
        <taxon>Heterotrichea</taxon>
        <taxon>Heterotrichida</taxon>
        <taxon>Blepharismidae</taxon>
        <taxon>Blepharisma</taxon>
    </lineage>
</organism>
<dbReference type="PANTHER" id="PTHR15934">
    <property type="entry name" value="RNA 2',3'-CYCLIC PHOSPHODIESTERASE"/>
    <property type="match status" value="1"/>
</dbReference>
<dbReference type="AlphaFoldDB" id="A0AAU9K2G8"/>